<dbReference type="EMBL" id="PDLH01000007">
    <property type="protein sequence ID" value="PHG99811.1"/>
    <property type="molecule type" value="Genomic_DNA"/>
</dbReference>
<dbReference type="PROSITE" id="PS00018">
    <property type="entry name" value="EF_HAND_1"/>
    <property type="match status" value="1"/>
</dbReference>
<dbReference type="RefSeq" id="WP_003496480.1">
    <property type="nucleotide sequence ID" value="NZ_CBCRVC010000004.1"/>
</dbReference>
<keyword evidence="4" id="KW-1185">Reference proteome</keyword>
<evidence type="ECO:0000313" key="2">
    <source>
        <dbReference type="EMBL" id="PHG99811.1"/>
    </source>
</evidence>
<sequence>MSANGCEWKMIKKDIEISLSEKEVILGEFDYPVGKGPWNTVILFHGSGPSDRHATVKIGDKIISQNFDILTEKLVKAGFAVFRYDKRGSFFIDKIISDARVVVKYVSSLKEVNNLFFYGWSQGVQVATAMAKEFSKVKGMILHAGIAEGWSSYFSYILEELVVCKLKQLDKDNDGVLQIKDFESFVPAPTSVSFALYLMVLKVLEHGKIGFNKAIDPKVTGKFSIEEDWIPLAKAIVRDPTLLKEFTTEAPSENWYGILEDIKEISVPMLVIQGECDGWVSPRDSNKIAKAGGKLAELCVISGFGHSLSPTMSPLDDVGGIIDDKPLEKMQQWLLKISEKAI</sequence>
<reference evidence="1 3" key="2">
    <citation type="journal article" date="2015" name="PLoS ONE">
        <title>A universal mariner transposon system for forward genetic studies in the genus clostridium.</title>
        <authorList>
            <person name="Zhang Y."/>
            <person name="Grosse-Honebrink A."/>
            <person name="Minton N.P."/>
        </authorList>
    </citation>
    <scope>NUCLEOTIDE SEQUENCE [LARGE SCALE GENOMIC DNA]</scope>
    <source>
        <strain evidence="1 3">NCIMB 10696</strain>
    </source>
</reference>
<dbReference type="GO" id="GO:0052689">
    <property type="term" value="F:carboxylic ester hydrolase activity"/>
    <property type="evidence" value="ECO:0007669"/>
    <property type="project" value="TreeGrafter"/>
</dbReference>
<dbReference type="AlphaFoldDB" id="A0A7U4LNG8"/>
<dbReference type="Proteomes" id="UP000033052">
    <property type="component" value="Chromosome"/>
</dbReference>
<accession>A0A7U4LNG8</accession>
<dbReference type="PANTHER" id="PTHR43265:SF1">
    <property type="entry name" value="ESTERASE ESTD"/>
    <property type="match status" value="1"/>
</dbReference>
<proteinExistence type="predicted"/>
<dbReference type="Gene3D" id="3.40.50.1820">
    <property type="entry name" value="alpha/beta hydrolase"/>
    <property type="match status" value="2"/>
</dbReference>
<reference evidence="2 4" key="3">
    <citation type="submission" date="2017-09" db="EMBL/GenBank/DDBJ databases">
        <title>FDA dAtabase for Regulatory Grade micrObial Sequences (FDA-ARGOS): Supporting development and validation of Infectious Disease Dx tests.</title>
        <authorList>
            <person name="Kerrigan L."/>
            <person name="Long C."/>
            <person name="Tallon L.J."/>
            <person name="Sadzewicz L."/>
            <person name="Ott S."/>
            <person name="Zhao X."/>
            <person name="Nagaraj S."/>
            <person name="Vavikolanu K."/>
            <person name="Aluvathingal J."/>
            <person name="Nadendla S."/>
            <person name="Sichtig H."/>
        </authorList>
    </citation>
    <scope>NUCLEOTIDE SEQUENCE [LARGE SCALE GENOMIC DNA]</scope>
    <source>
        <strain evidence="2 4">FDAARGOS_423</strain>
    </source>
</reference>
<dbReference type="GeneID" id="92938996"/>
<dbReference type="EMBL" id="CP009225">
    <property type="protein sequence ID" value="AKC63028.1"/>
    <property type="molecule type" value="Genomic_DNA"/>
</dbReference>
<dbReference type="InterPro" id="IPR053145">
    <property type="entry name" value="AB_hydrolase_Est10"/>
</dbReference>
<dbReference type="InterPro" id="IPR018247">
    <property type="entry name" value="EF_Hand_1_Ca_BS"/>
</dbReference>
<dbReference type="SUPFAM" id="SSF53474">
    <property type="entry name" value="alpha/beta-Hydrolases"/>
    <property type="match status" value="1"/>
</dbReference>
<evidence type="ECO:0000313" key="1">
    <source>
        <dbReference type="EMBL" id="AKC63028.1"/>
    </source>
</evidence>
<evidence type="ECO:0000313" key="4">
    <source>
        <dbReference type="Proteomes" id="UP000223854"/>
    </source>
</evidence>
<organism evidence="1 3">
    <name type="scientific">Clostridium sporogenes</name>
    <dbReference type="NCBI Taxonomy" id="1509"/>
    <lineage>
        <taxon>Bacteria</taxon>
        <taxon>Bacillati</taxon>
        <taxon>Bacillota</taxon>
        <taxon>Clostridia</taxon>
        <taxon>Eubacteriales</taxon>
        <taxon>Clostridiaceae</taxon>
        <taxon>Clostridium</taxon>
    </lineage>
</organism>
<evidence type="ECO:0000313" key="3">
    <source>
        <dbReference type="Proteomes" id="UP000033052"/>
    </source>
</evidence>
<dbReference type="Proteomes" id="UP000223854">
    <property type="component" value="Unassembled WGS sequence"/>
</dbReference>
<dbReference type="InterPro" id="IPR029058">
    <property type="entry name" value="AB_hydrolase_fold"/>
</dbReference>
<name>A0A7U4LNG8_CLOSG</name>
<reference evidence="1" key="1">
    <citation type="submission" date="2014-08" db="EMBL/GenBank/DDBJ databases">
        <authorList>
            <person name="Kubiak A."/>
            <person name="Poehlein A."/>
            <person name="Daniel R."/>
            <person name="Minton N.P."/>
        </authorList>
    </citation>
    <scope>NUCLEOTIDE SEQUENCE</scope>
    <source>
        <strain evidence="1">NCIMB 10696</strain>
    </source>
</reference>
<protein>
    <submittedName>
        <fullName evidence="1 2">Alpha/beta hydrolase</fullName>
    </submittedName>
</protein>
<gene>
    <name evidence="1" type="ORF">CLSPO_c23080</name>
    <name evidence="2" type="ORF">CRX47_08075</name>
</gene>
<keyword evidence="1" id="KW-0378">Hydrolase</keyword>
<dbReference type="PANTHER" id="PTHR43265">
    <property type="entry name" value="ESTERASE ESTD"/>
    <property type="match status" value="1"/>
</dbReference>
<dbReference type="KEGG" id="cld:CLSPO_c23080"/>